<gene>
    <name evidence="1" type="ORF">MNB_SUP05-SYMBIONT-4-415</name>
</gene>
<accession>A0A1W1DTN4</accession>
<evidence type="ECO:0000313" key="1">
    <source>
        <dbReference type="EMBL" id="SFV84957.1"/>
    </source>
</evidence>
<name>A0A1W1DTN4_9ZZZZ</name>
<reference evidence="1" key="1">
    <citation type="submission" date="2016-10" db="EMBL/GenBank/DDBJ databases">
        <authorList>
            <person name="de Groot N.N."/>
        </authorList>
    </citation>
    <scope>NUCLEOTIDE SEQUENCE</scope>
</reference>
<sequence>MLEKLIAEPATDWYLYDTLTPVPQTTISADELVENLTDIHTILKTEHRERYCGIVYVNDLKNPTFVKIFNPNNLGKVCGSSENPPIPQWLLSKTKPEDVVEKFSPPTKNKRFISKLLKL</sequence>
<dbReference type="EMBL" id="FPHY01000005">
    <property type="protein sequence ID" value="SFV84957.1"/>
    <property type="molecule type" value="Genomic_DNA"/>
</dbReference>
<dbReference type="AlphaFoldDB" id="A0A1W1DTN4"/>
<proteinExistence type="predicted"/>
<protein>
    <submittedName>
        <fullName evidence="1">Uncharacterized protein</fullName>
    </submittedName>
</protein>
<organism evidence="1">
    <name type="scientific">hydrothermal vent metagenome</name>
    <dbReference type="NCBI Taxonomy" id="652676"/>
    <lineage>
        <taxon>unclassified sequences</taxon>
        <taxon>metagenomes</taxon>
        <taxon>ecological metagenomes</taxon>
    </lineage>
</organism>